<dbReference type="OrthoDB" id="2593732at2759"/>
<feature type="domain" description="Zn(2)-C6 fungal-type" evidence="7">
    <location>
        <begin position="18"/>
        <end position="46"/>
    </location>
</feature>
<accession>A0A317W289</accession>
<keyword evidence="2" id="KW-0862">Zinc</keyword>
<name>A0A317W289_9EURO</name>
<dbReference type="Pfam" id="PF11951">
    <property type="entry name" value="Fungal_trans_2"/>
    <property type="match status" value="1"/>
</dbReference>
<organism evidence="8 9">
    <name type="scientific">Aspergillus heteromorphus CBS 117.55</name>
    <dbReference type="NCBI Taxonomy" id="1448321"/>
    <lineage>
        <taxon>Eukaryota</taxon>
        <taxon>Fungi</taxon>
        <taxon>Dikarya</taxon>
        <taxon>Ascomycota</taxon>
        <taxon>Pezizomycotina</taxon>
        <taxon>Eurotiomycetes</taxon>
        <taxon>Eurotiomycetidae</taxon>
        <taxon>Eurotiales</taxon>
        <taxon>Aspergillaceae</taxon>
        <taxon>Aspergillus</taxon>
        <taxon>Aspergillus subgen. Circumdati</taxon>
    </lineage>
</organism>
<protein>
    <submittedName>
        <fullName evidence="8">C6 zinc finger domain protein</fullName>
    </submittedName>
</protein>
<evidence type="ECO:0000256" key="5">
    <source>
        <dbReference type="ARBA" id="ARBA00023163"/>
    </source>
</evidence>
<dbReference type="PROSITE" id="PS00463">
    <property type="entry name" value="ZN2_CY6_FUNGAL_1"/>
    <property type="match status" value="1"/>
</dbReference>
<keyword evidence="3" id="KW-0805">Transcription regulation</keyword>
<evidence type="ECO:0000259" key="7">
    <source>
        <dbReference type="PROSITE" id="PS50048"/>
    </source>
</evidence>
<comment type="caution">
    <text evidence="8">The sequence shown here is derived from an EMBL/GenBank/DDBJ whole genome shotgun (WGS) entry which is preliminary data.</text>
</comment>
<dbReference type="Pfam" id="PF00172">
    <property type="entry name" value="Zn_clus"/>
    <property type="match status" value="1"/>
</dbReference>
<dbReference type="GO" id="GO:0000981">
    <property type="term" value="F:DNA-binding transcription factor activity, RNA polymerase II-specific"/>
    <property type="evidence" value="ECO:0007669"/>
    <property type="project" value="InterPro"/>
</dbReference>
<dbReference type="RefSeq" id="XP_025398734.1">
    <property type="nucleotide sequence ID" value="XM_025546678.1"/>
</dbReference>
<evidence type="ECO:0000256" key="2">
    <source>
        <dbReference type="ARBA" id="ARBA00022833"/>
    </source>
</evidence>
<sequence length="564" mass="63590">MEAPLKKRRASKPKGKTGCRTCKVRRVKCDEGRPACTRCVSTGRVCDGYGIWGGGGNAFGSRIPRAEAQQTALVTYSTPVPMDYVTADEGSYVEWFIQHAIFKIGGMFPSEFWNKLVIQALFQESAVRHAVLALSSAHRYGAQHHDEYPLKSDRPSENERFTLRHYNRAIGCLKTEFGRETGQLQSKMVALITCMLFVTLEMLRGQYKTSHTHLQHGVMLLREIKAQRDTSRNGDLIKAMPQTAADDIMQVFGRLAIQSALFGQRIRYLNPGDIEPDDLPNRFQSVAQARRYLDVLLARTQSLVEMCRQIEIGTAMLHSYDQLLELQGCLEEELDLWLVVYNSSLDTLLPRGFSQALLALKMLKIYHTMALIMVVTCVPWNDQVAFDLQTERFILIINDIICAWQAVKAAYPKLASGSLGTAFTMDMGFIPPLYYTALKCRVPRIRRQAIRLLRMAPHREGVWSSSLTSRIAEEVIAVEERKVDATLRSEDSFDALSVPEESELEMKLLPHLSRISDVRVNLPDEPTGNVTLSLWQIQDGNCCKVHEKVFAMGEQAVPGTRCVP</sequence>
<keyword evidence="5" id="KW-0804">Transcription</keyword>
<evidence type="ECO:0000313" key="9">
    <source>
        <dbReference type="Proteomes" id="UP000247233"/>
    </source>
</evidence>
<dbReference type="EMBL" id="MSFL01000015">
    <property type="protein sequence ID" value="PWY79711.1"/>
    <property type="molecule type" value="Genomic_DNA"/>
</dbReference>
<dbReference type="PANTHER" id="PTHR36206">
    <property type="entry name" value="ASPERCRYPTIN BIOSYNTHESIS CLUSTER-SPECIFIC TRANSCRIPTION REGULATOR ATNN-RELATED"/>
    <property type="match status" value="1"/>
</dbReference>
<dbReference type="SMART" id="SM00066">
    <property type="entry name" value="GAL4"/>
    <property type="match status" value="1"/>
</dbReference>
<dbReference type="Proteomes" id="UP000247233">
    <property type="component" value="Unassembled WGS sequence"/>
</dbReference>
<evidence type="ECO:0000313" key="8">
    <source>
        <dbReference type="EMBL" id="PWY79711.1"/>
    </source>
</evidence>
<dbReference type="GO" id="GO:0003677">
    <property type="term" value="F:DNA binding"/>
    <property type="evidence" value="ECO:0007669"/>
    <property type="project" value="UniProtKB-KW"/>
</dbReference>
<dbReference type="STRING" id="1448321.A0A317W289"/>
<keyword evidence="9" id="KW-1185">Reference proteome</keyword>
<dbReference type="InterPro" id="IPR001138">
    <property type="entry name" value="Zn2Cys6_DnaBD"/>
</dbReference>
<keyword evidence="4" id="KW-0238">DNA-binding</keyword>
<dbReference type="GO" id="GO:0009893">
    <property type="term" value="P:positive regulation of metabolic process"/>
    <property type="evidence" value="ECO:0007669"/>
    <property type="project" value="UniProtKB-ARBA"/>
</dbReference>
<dbReference type="GO" id="GO:0008270">
    <property type="term" value="F:zinc ion binding"/>
    <property type="evidence" value="ECO:0007669"/>
    <property type="project" value="InterPro"/>
</dbReference>
<dbReference type="PROSITE" id="PS50048">
    <property type="entry name" value="ZN2_CY6_FUNGAL_2"/>
    <property type="match status" value="1"/>
</dbReference>
<gene>
    <name evidence="8" type="ORF">BO70DRAFT_397188</name>
</gene>
<dbReference type="CDD" id="cd00067">
    <property type="entry name" value="GAL4"/>
    <property type="match status" value="1"/>
</dbReference>
<reference evidence="8 9" key="1">
    <citation type="submission" date="2016-12" db="EMBL/GenBank/DDBJ databases">
        <title>The genomes of Aspergillus section Nigri reveals drivers in fungal speciation.</title>
        <authorList>
            <consortium name="DOE Joint Genome Institute"/>
            <person name="Vesth T.C."/>
            <person name="Nybo J."/>
            <person name="Theobald S."/>
            <person name="Brandl J."/>
            <person name="Frisvad J.C."/>
            <person name="Nielsen K.F."/>
            <person name="Lyhne E.K."/>
            <person name="Kogle M.E."/>
            <person name="Kuo A."/>
            <person name="Riley R."/>
            <person name="Clum A."/>
            <person name="Nolan M."/>
            <person name="Lipzen A."/>
            <person name="Salamov A."/>
            <person name="Henrissat B."/>
            <person name="Wiebenga A."/>
            <person name="De Vries R.P."/>
            <person name="Grigoriev I.V."/>
            <person name="Mortensen U.H."/>
            <person name="Andersen M.R."/>
            <person name="Baker S.E."/>
        </authorList>
    </citation>
    <scope>NUCLEOTIDE SEQUENCE [LARGE SCALE GENOMIC DNA]</scope>
    <source>
        <strain evidence="8 9">CBS 117.55</strain>
    </source>
</reference>
<dbReference type="SUPFAM" id="SSF57701">
    <property type="entry name" value="Zn2/Cys6 DNA-binding domain"/>
    <property type="match status" value="1"/>
</dbReference>
<dbReference type="GeneID" id="37068915"/>
<evidence type="ECO:0000256" key="4">
    <source>
        <dbReference type="ARBA" id="ARBA00023125"/>
    </source>
</evidence>
<evidence type="ECO:0000256" key="1">
    <source>
        <dbReference type="ARBA" id="ARBA00022723"/>
    </source>
</evidence>
<proteinExistence type="predicted"/>
<dbReference type="InterPro" id="IPR021858">
    <property type="entry name" value="Fun_TF"/>
</dbReference>
<dbReference type="InterPro" id="IPR036864">
    <property type="entry name" value="Zn2-C6_fun-type_DNA-bd_sf"/>
</dbReference>
<dbReference type="InterPro" id="IPR052360">
    <property type="entry name" value="Transcr_Regulatory_Proteins"/>
</dbReference>
<dbReference type="AlphaFoldDB" id="A0A317W289"/>
<evidence type="ECO:0000256" key="6">
    <source>
        <dbReference type="ARBA" id="ARBA00023242"/>
    </source>
</evidence>
<keyword evidence="1" id="KW-0479">Metal-binding</keyword>
<evidence type="ECO:0000256" key="3">
    <source>
        <dbReference type="ARBA" id="ARBA00023015"/>
    </source>
</evidence>
<dbReference type="PANTHER" id="PTHR36206:SF16">
    <property type="entry name" value="TRANSCRIPTION FACTOR DOMAIN-CONTAINING PROTEIN-RELATED"/>
    <property type="match status" value="1"/>
</dbReference>
<dbReference type="Gene3D" id="4.10.240.10">
    <property type="entry name" value="Zn(2)-C6 fungal-type DNA-binding domain"/>
    <property type="match status" value="1"/>
</dbReference>
<dbReference type="VEuPathDB" id="FungiDB:BO70DRAFT_397188"/>
<keyword evidence="6" id="KW-0539">Nucleus</keyword>